<evidence type="ECO:0000259" key="8">
    <source>
        <dbReference type="PROSITE" id="PS51829"/>
    </source>
</evidence>
<dbReference type="Gene3D" id="3.30.70.80">
    <property type="entry name" value="Peptidase S8 propeptide/proteinase inhibitor I9"/>
    <property type="match status" value="1"/>
</dbReference>
<dbReference type="FunFam" id="3.40.50.200:FF:000014">
    <property type="entry name" value="Proteinase K"/>
    <property type="match status" value="1"/>
</dbReference>
<dbReference type="PROSITE" id="PS00138">
    <property type="entry name" value="SUBTILASE_SER"/>
    <property type="match status" value="1"/>
</dbReference>
<dbReference type="EMBL" id="FNPH01000003">
    <property type="protein sequence ID" value="SDY80523.1"/>
    <property type="molecule type" value="Genomic_DNA"/>
</dbReference>
<dbReference type="Gene3D" id="3.40.50.200">
    <property type="entry name" value="Peptidase S8/S53 domain"/>
    <property type="match status" value="1"/>
</dbReference>
<dbReference type="InterPro" id="IPR015500">
    <property type="entry name" value="Peptidase_S8_subtilisin-rel"/>
</dbReference>
<dbReference type="PANTHER" id="PTHR43806:SF11">
    <property type="entry name" value="CEREVISIN-RELATED"/>
    <property type="match status" value="1"/>
</dbReference>
<evidence type="ECO:0000256" key="3">
    <source>
        <dbReference type="ARBA" id="ARBA00022801"/>
    </source>
</evidence>
<dbReference type="AlphaFoldDB" id="A0A1H3MVF7"/>
<dbReference type="Pfam" id="PF05922">
    <property type="entry name" value="Inhibitor_I9"/>
    <property type="match status" value="1"/>
</dbReference>
<evidence type="ECO:0000256" key="2">
    <source>
        <dbReference type="ARBA" id="ARBA00022670"/>
    </source>
</evidence>
<dbReference type="RefSeq" id="WP_091555572.1">
    <property type="nucleotide sequence ID" value="NZ_FNPH01000003.1"/>
</dbReference>
<keyword evidence="7" id="KW-0732">Signal</keyword>
<dbReference type="CDD" id="cd04077">
    <property type="entry name" value="Peptidases_S8_PCSK9_ProteinaseK_like"/>
    <property type="match status" value="1"/>
</dbReference>
<accession>A0A1H3MVF7</accession>
<keyword evidence="4 5" id="KW-0720">Serine protease</keyword>
<feature type="domain" description="P/Homo B" evidence="8">
    <location>
        <begin position="408"/>
        <end position="534"/>
    </location>
</feature>
<dbReference type="InterPro" id="IPR050131">
    <property type="entry name" value="Peptidase_S8_subtilisin-like"/>
</dbReference>
<name>A0A1H3MVF7_9ACTN</name>
<dbReference type="InterPro" id="IPR037045">
    <property type="entry name" value="S8pro/Inhibitor_I9_sf"/>
</dbReference>
<dbReference type="Proteomes" id="UP000242415">
    <property type="component" value="Unassembled WGS sequence"/>
</dbReference>
<dbReference type="GO" id="GO:0006508">
    <property type="term" value="P:proteolysis"/>
    <property type="evidence" value="ECO:0007669"/>
    <property type="project" value="UniProtKB-KW"/>
</dbReference>
<dbReference type="PROSITE" id="PS51829">
    <property type="entry name" value="P_HOMO_B"/>
    <property type="match status" value="1"/>
</dbReference>
<dbReference type="InterPro" id="IPR002884">
    <property type="entry name" value="P_dom"/>
</dbReference>
<dbReference type="PANTHER" id="PTHR43806">
    <property type="entry name" value="PEPTIDASE S8"/>
    <property type="match status" value="1"/>
</dbReference>
<dbReference type="InterPro" id="IPR034193">
    <property type="entry name" value="PCSK9_ProteinaseK-like"/>
</dbReference>
<dbReference type="PRINTS" id="PR00723">
    <property type="entry name" value="SUBTILISIN"/>
</dbReference>
<sequence>MLHDRRVRPAARAVLTGTVTLLALTAAPVPAQARPADGVILGENAPGAVSDSYIVVFRADAPESRRAAAAAGELTRRYGGSVRSSFTATVRGFSARMPATAARRLAADPAVAYVEQDRVARVAQVQTDPPWGLDRLDQTGLPLSGTYDPPGSDGVTVYVLDTGVRISHQDFGGRARHGWDFIDNDADASDCHGHGTHVAGTVGGTTYGVAKQARLVGVRVLNCSGSGLYSQIIAGVDWVTANAVKPAVANMSLGGPASAALDDAVRRSIESGVTYAVAAGNDNVDACDQSPARAPLAITVGASDRTDVRASFSNYGTCLDLFAPGVSVVSAGHADDSAAVTKSGTSMASPHVAGVAALVLAANPAATPAQVRQALVGGATAGKVGQAGTGSPNLLLRAVTEVPPPPVTVPAPKPAAAPARCRPFIVAPRSSIRDHRTTTSALRVSNCAGRASKSTKVYVRIKHTHRGSLQLDLIAPDGSTYRLKNVRRGDSANNIASTFTVNASREVRTGVWRLRVRDTSWRDHGQLLSWTFTP</sequence>
<dbReference type="PROSITE" id="PS51892">
    <property type="entry name" value="SUBTILASE"/>
    <property type="match status" value="1"/>
</dbReference>
<dbReference type="InterPro" id="IPR036852">
    <property type="entry name" value="Peptidase_S8/S53_dom_sf"/>
</dbReference>
<dbReference type="Pfam" id="PF00082">
    <property type="entry name" value="Peptidase_S8"/>
    <property type="match status" value="1"/>
</dbReference>
<evidence type="ECO:0000256" key="7">
    <source>
        <dbReference type="SAM" id="SignalP"/>
    </source>
</evidence>
<gene>
    <name evidence="9" type="ORF">SAMN05444365_103537</name>
</gene>
<comment type="similarity">
    <text evidence="1 5 6">Belongs to the peptidase S8 family.</text>
</comment>
<dbReference type="InterPro" id="IPR023827">
    <property type="entry name" value="Peptidase_S8_Asp-AS"/>
</dbReference>
<reference evidence="10" key="1">
    <citation type="submission" date="2016-10" db="EMBL/GenBank/DDBJ databases">
        <authorList>
            <person name="Varghese N."/>
            <person name="Submissions S."/>
        </authorList>
    </citation>
    <scope>NUCLEOTIDE SEQUENCE [LARGE SCALE GENOMIC DNA]</scope>
    <source>
        <strain evidence="10">DSM 45245</strain>
    </source>
</reference>
<dbReference type="InterPro" id="IPR000209">
    <property type="entry name" value="Peptidase_S8/S53_dom"/>
</dbReference>
<feature type="active site" description="Charge relay system" evidence="5">
    <location>
        <position position="161"/>
    </location>
</feature>
<evidence type="ECO:0000256" key="4">
    <source>
        <dbReference type="ARBA" id="ARBA00022825"/>
    </source>
</evidence>
<feature type="active site" description="Charge relay system" evidence="5">
    <location>
        <position position="194"/>
    </location>
</feature>
<dbReference type="PROSITE" id="PS00137">
    <property type="entry name" value="SUBTILASE_HIS"/>
    <property type="match status" value="1"/>
</dbReference>
<dbReference type="PROSITE" id="PS00136">
    <property type="entry name" value="SUBTILASE_ASP"/>
    <property type="match status" value="1"/>
</dbReference>
<evidence type="ECO:0000256" key="1">
    <source>
        <dbReference type="ARBA" id="ARBA00011073"/>
    </source>
</evidence>
<dbReference type="SUPFAM" id="SSF49785">
    <property type="entry name" value="Galactose-binding domain-like"/>
    <property type="match status" value="1"/>
</dbReference>
<dbReference type="OrthoDB" id="9798386at2"/>
<dbReference type="Pfam" id="PF01483">
    <property type="entry name" value="P_proprotein"/>
    <property type="match status" value="1"/>
</dbReference>
<keyword evidence="2 5" id="KW-0645">Protease</keyword>
<dbReference type="GO" id="GO:0004252">
    <property type="term" value="F:serine-type endopeptidase activity"/>
    <property type="evidence" value="ECO:0007669"/>
    <property type="project" value="UniProtKB-UniRule"/>
</dbReference>
<dbReference type="SUPFAM" id="SSF54897">
    <property type="entry name" value="Protease propeptides/inhibitors"/>
    <property type="match status" value="1"/>
</dbReference>
<proteinExistence type="inferred from homology"/>
<dbReference type="GO" id="GO:0005615">
    <property type="term" value="C:extracellular space"/>
    <property type="evidence" value="ECO:0007669"/>
    <property type="project" value="TreeGrafter"/>
</dbReference>
<feature type="signal peptide" evidence="7">
    <location>
        <begin position="1"/>
        <end position="33"/>
    </location>
</feature>
<feature type="chain" id="PRO_5017180697" evidence="7">
    <location>
        <begin position="34"/>
        <end position="534"/>
    </location>
</feature>
<protein>
    <submittedName>
        <fullName evidence="9">Serine protease, subtilisin family</fullName>
    </submittedName>
</protein>
<keyword evidence="10" id="KW-1185">Reference proteome</keyword>
<dbReference type="InterPro" id="IPR010259">
    <property type="entry name" value="S8pro/Inhibitor_I9"/>
</dbReference>
<dbReference type="InterPro" id="IPR022398">
    <property type="entry name" value="Peptidase_S8_His-AS"/>
</dbReference>
<dbReference type="SUPFAM" id="SSF52743">
    <property type="entry name" value="Subtilisin-like"/>
    <property type="match status" value="1"/>
</dbReference>
<evidence type="ECO:0000313" key="9">
    <source>
        <dbReference type="EMBL" id="SDY80523.1"/>
    </source>
</evidence>
<evidence type="ECO:0000256" key="6">
    <source>
        <dbReference type="RuleBase" id="RU003355"/>
    </source>
</evidence>
<keyword evidence="3 5" id="KW-0378">Hydrolase</keyword>
<organism evidence="9 10">
    <name type="scientific">Micromonospora pattaloongensis</name>
    <dbReference type="NCBI Taxonomy" id="405436"/>
    <lineage>
        <taxon>Bacteria</taxon>
        <taxon>Bacillati</taxon>
        <taxon>Actinomycetota</taxon>
        <taxon>Actinomycetes</taxon>
        <taxon>Micromonosporales</taxon>
        <taxon>Micromonosporaceae</taxon>
        <taxon>Micromonospora</taxon>
    </lineage>
</organism>
<dbReference type="InterPro" id="IPR008979">
    <property type="entry name" value="Galactose-bd-like_sf"/>
</dbReference>
<dbReference type="InterPro" id="IPR023828">
    <property type="entry name" value="Peptidase_S8_Ser-AS"/>
</dbReference>
<evidence type="ECO:0000256" key="5">
    <source>
        <dbReference type="PROSITE-ProRule" id="PRU01240"/>
    </source>
</evidence>
<evidence type="ECO:0000313" key="10">
    <source>
        <dbReference type="Proteomes" id="UP000242415"/>
    </source>
</evidence>
<dbReference type="Gene3D" id="2.60.120.260">
    <property type="entry name" value="Galactose-binding domain-like"/>
    <property type="match status" value="1"/>
</dbReference>
<dbReference type="STRING" id="405436.SAMN05444365_103537"/>
<feature type="active site" description="Charge relay system" evidence="5">
    <location>
        <position position="346"/>
    </location>
</feature>